<dbReference type="RefSeq" id="WP_111609135.1">
    <property type="nucleotide sequence ID" value="NZ_BMLJ01000030.1"/>
</dbReference>
<dbReference type="Proteomes" id="UP000516370">
    <property type="component" value="Chromosome"/>
</dbReference>
<gene>
    <name evidence="2" type="ORF">IBG28_10960</name>
</gene>
<evidence type="ECO:0000313" key="3">
    <source>
        <dbReference type="Proteomes" id="UP000516370"/>
    </source>
</evidence>
<dbReference type="AlphaFoldDB" id="A0A7H1J1A5"/>
<evidence type="ECO:0000313" key="2">
    <source>
        <dbReference type="EMBL" id="QNT04271.1"/>
    </source>
</evidence>
<dbReference type="OrthoDB" id="8442841at2"/>
<evidence type="ECO:0000259" key="1">
    <source>
        <dbReference type="Pfam" id="PF13271"/>
    </source>
</evidence>
<reference evidence="2 3" key="1">
    <citation type="submission" date="2020-09" db="EMBL/GenBank/DDBJ databases">
        <title>Complete genome sequence of an Arctic sea ice bacterium Marinomonas arctica BSI20414.</title>
        <authorList>
            <person name="Liao L."/>
            <person name="Chen B."/>
        </authorList>
    </citation>
    <scope>NUCLEOTIDE SEQUENCE [LARGE SCALE GENOMIC DNA]</scope>
    <source>
        <strain evidence="2 3">BSI20414</strain>
    </source>
</reference>
<keyword evidence="3" id="KW-1185">Reference proteome</keyword>
<dbReference type="InterPro" id="IPR025139">
    <property type="entry name" value="DUF4062"/>
</dbReference>
<feature type="domain" description="DUF4062" evidence="1">
    <location>
        <begin position="29"/>
        <end position="105"/>
    </location>
</feature>
<proteinExistence type="predicted"/>
<dbReference type="Pfam" id="PF13271">
    <property type="entry name" value="DUF4062"/>
    <property type="match status" value="1"/>
</dbReference>
<sequence length="374" mass="42007">MAKNTKIKVMLSSRCKDAFSKDSDITLTDLRRELKKEIESVQLLGRGIFEVWINEDEPPSEGNQDSWDTCLKAVRECDVLIVLSNGNAGWALSGQDVGICHAEYMEGLRTAQSKVRFIELPKVTNADDDNAHQRNQRFQEYVSKQTPFRGGEIKTVDDAQKRVFDALSDAVILLTLRGVQAENSTRFDFGSALDWTRLDFRKRKEAMEDTLKATLLGREGSEEIDNEVIVNLNDKKIMVILHAVPAALSVAAARELVGRPFLDDHIYTDRLNSIHGPLHLIACHRGATETQARSMLGFPDATVVSGPFGIFVADNVQKVQFVFLVNCRDDSQTRHACQRFFEWLHQTGEAEIVARRAESRTRIIKTISGELDAS</sequence>
<protein>
    <submittedName>
        <fullName evidence="2">DUF4062 domain-containing protein</fullName>
    </submittedName>
</protein>
<dbReference type="KEGG" id="mard:IBG28_10960"/>
<accession>A0A7H1J1A5</accession>
<organism evidence="2 3">
    <name type="scientific">Marinomonas arctica</name>
    <dbReference type="NCBI Taxonomy" id="383750"/>
    <lineage>
        <taxon>Bacteria</taxon>
        <taxon>Pseudomonadati</taxon>
        <taxon>Pseudomonadota</taxon>
        <taxon>Gammaproteobacteria</taxon>
        <taxon>Oceanospirillales</taxon>
        <taxon>Oceanospirillaceae</taxon>
        <taxon>Marinomonas</taxon>
    </lineage>
</organism>
<name>A0A7H1J1A5_9GAMM</name>
<dbReference type="EMBL" id="CP061081">
    <property type="protein sequence ID" value="QNT04271.1"/>
    <property type="molecule type" value="Genomic_DNA"/>
</dbReference>